<dbReference type="SUPFAM" id="SSF54593">
    <property type="entry name" value="Glyoxalase/Bleomycin resistance protein/Dihydroxybiphenyl dioxygenase"/>
    <property type="match status" value="1"/>
</dbReference>
<evidence type="ECO:0000313" key="2">
    <source>
        <dbReference type="Proteomes" id="UP000250140"/>
    </source>
</evidence>
<sequence length="126" mass="13913">MTINHIFLMVSQPRMASLRAFYKSILQPLGYTEMIAANDGLVGYGSDYPYFWLQALPMGKTPTPTHIAIDASKPTAVDEFYKIALQEGGKDNGGPGIRAEMSRQPYYSAFILDSEGNNIEAVCVEK</sequence>
<proteinExistence type="predicted"/>
<dbReference type="InterPro" id="IPR029068">
    <property type="entry name" value="Glyas_Bleomycin-R_OHBP_Dase"/>
</dbReference>
<dbReference type="Proteomes" id="UP000250140">
    <property type="component" value="Unassembled WGS sequence"/>
</dbReference>
<keyword evidence="2" id="KW-1185">Reference proteome</keyword>
<evidence type="ECO:0000313" key="1">
    <source>
        <dbReference type="EMBL" id="OCL10847.1"/>
    </source>
</evidence>
<reference evidence="1 2" key="1">
    <citation type="journal article" date="2016" name="Nat. Commun.">
        <title>Ectomycorrhizal ecology is imprinted in the genome of the dominant symbiotic fungus Cenococcum geophilum.</title>
        <authorList>
            <consortium name="DOE Joint Genome Institute"/>
            <person name="Peter M."/>
            <person name="Kohler A."/>
            <person name="Ohm R.A."/>
            <person name="Kuo A."/>
            <person name="Krutzmann J."/>
            <person name="Morin E."/>
            <person name="Arend M."/>
            <person name="Barry K.W."/>
            <person name="Binder M."/>
            <person name="Choi C."/>
            <person name="Clum A."/>
            <person name="Copeland A."/>
            <person name="Grisel N."/>
            <person name="Haridas S."/>
            <person name="Kipfer T."/>
            <person name="LaButti K."/>
            <person name="Lindquist E."/>
            <person name="Lipzen A."/>
            <person name="Maire R."/>
            <person name="Meier B."/>
            <person name="Mihaltcheva S."/>
            <person name="Molinier V."/>
            <person name="Murat C."/>
            <person name="Poggeler S."/>
            <person name="Quandt C.A."/>
            <person name="Sperisen C."/>
            <person name="Tritt A."/>
            <person name="Tisserant E."/>
            <person name="Crous P.W."/>
            <person name="Henrissat B."/>
            <person name="Nehls U."/>
            <person name="Egli S."/>
            <person name="Spatafora J.W."/>
            <person name="Grigoriev I.V."/>
            <person name="Martin F.M."/>
        </authorList>
    </citation>
    <scope>NUCLEOTIDE SEQUENCE [LARGE SCALE GENOMIC DNA]</scope>
    <source>
        <strain evidence="1 2">CBS 207.34</strain>
    </source>
</reference>
<evidence type="ECO:0008006" key="3">
    <source>
        <dbReference type="Google" id="ProtNLM"/>
    </source>
</evidence>
<dbReference type="PANTHER" id="PTHR35006">
    <property type="entry name" value="GLYOXALASE FAMILY PROTEIN (AFU_ORTHOLOGUE AFUA_5G14830)"/>
    <property type="match status" value="1"/>
</dbReference>
<organism evidence="1 2">
    <name type="scientific">Glonium stellatum</name>
    <dbReference type="NCBI Taxonomy" id="574774"/>
    <lineage>
        <taxon>Eukaryota</taxon>
        <taxon>Fungi</taxon>
        <taxon>Dikarya</taxon>
        <taxon>Ascomycota</taxon>
        <taxon>Pezizomycotina</taxon>
        <taxon>Dothideomycetes</taxon>
        <taxon>Pleosporomycetidae</taxon>
        <taxon>Gloniales</taxon>
        <taxon>Gloniaceae</taxon>
        <taxon>Glonium</taxon>
    </lineage>
</organism>
<name>A0A8E2JVN2_9PEZI</name>
<gene>
    <name evidence="1" type="ORF">AOQ84DRAFT_230273</name>
</gene>
<dbReference type="OrthoDB" id="10249419at2759"/>
<dbReference type="AlphaFoldDB" id="A0A8E2JVN2"/>
<dbReference type="CDD" id="cd07262">
    <property type="entry name" value="VOC_like"/>
    <property type="match status" value="1"/>
</dbReference>
<dbReference type="PANTHER" id="PTHR35006:SF2">
    <property type="entry name" value="GLYOXALASE FAMILY PROTEIN (AFU_ORTHOLOGUE AFUA_5G14830)"/>
    <property type="match status" value="1"/>
</dbReference>
<dbReference type="EMBL" id="KV749152">
    <property type="protein sequence ID" value="OCL10847.1"/>
    <property type="molecule type" value="Genomic_DNA"/>
</dbReference>
<accession>A0A8E2JVN2</accession>
<protein>
    <recommendedName>
        <fullName evidence="3">VOC domain-containing protein</fullName>
    </recommendedName>
</protein>
<dbReference type="Gene3D" id="3.10.180.10">
    <property type="entry name" value="2,3-Dihydroxybiphenyl 1,2-Dioxygenase, domain 1"/>
    <property type="match status" value="1"/>
</dbReference>